<name>A0A0R3U6R3_MESCO</name>
<dbReference type="InterPro" id="IPR027417">
    <property type="entry name" value="P-loop_NTPase"/>
</dbReference>
<dbReference type="WBParaSite" id="MCOS_0000248501-mRNA-1">
    <property type="protein sequence ID" value="MCOS_0000248501-mRNA-1"/>
    <property type="gene ID" value="MCOS_0000248501"/>
</dbReference>
<organism evidence="3">
    <name type="scientific">Mesocestoides corti</name>
    <name type="common">Flatworm</name>
    <dbReference type="NCBI Taxonomy" id="53468"/>
    <lineage>
        <taxon>Eukaryota</taxon>
        <taxon>Metazoa</taxon>
        <taxon>Spiralia</taxon>
        <taxon>Lophotrochozoa</taxon>
        <taxon>Platyhelminthes</taxon>
        <taxon>Cestoda</taxon>
        <taxon>Eucestoda</taxon>
        <taxon>Cyclophyllidea</taxon>
        <taxon>Mesocestoididae</taxon>
        <taxon>Mesocestoides</taxon>
    </lineage>
</organism>
<dbReference type="STRING" id="53468.A0A0R3U6R3"/>
<dbReference type="Proteomes" id="UP000267029">
    <property type="component" value="Unassembled WGS sequence"/>
</dbReference>
<reference evidence="1 2" key="2">
    <citation type="submission" date="2018-10" db="EMBL/GenBank/DDBJ databases">
        <authorList>
            <consortium name="Pathogen Informatics"/>
        </authorList>
    </citation>
    <scope>NUCLEOTIDE SEQUENCE [LARGE SCALE GENOMIC DNA]</scope>
</reference>
<dbReference type="OrthoDB" id="5817230at2759"/>
<evidence type="ECO:0000313" key="1">
    <source>
        <dbReference type="EMBL" id="VDD76483.1"/>
    </source>
</evidence>
<evidence type="ECO:0000313" key="2">
    <source>
        <dbReference type="Proteomes" id="UP000267029"/>
    </source>
</evidence>
<keyword evidence="2" id="KW-1185">Reference proteome</keyword>
<reference evidence="3" key="1">
    <citation type="submission" date="2017-02" db="UniProtKB">
        <authorList>
            <consortium name="WormBaseParasite"/>
        </authorList>
    </citation>
    <scope>IDENTIFICATION</scope>
</reference>
<sequence length="74" mass="8460">MGNLLSWCLCCFSQEYAEQQRLSKQIDRQLQRDKRNQRKEVKLLLLGESAGSSLIDASVKCFPTADNATSRSYM</sequence>
<dbReference type="AlphaFoldDB" id="A0A0R3U6R3"/>
<accession>A0A0R3U6R3</accession>
<protein>
    <submittedName>
        <fullName evidence="3">Abhydrolase_3 domain-containing protein</fullName>
    </submittedName>
</protein>
<proteinExistence type="predicted"/>
<gene>
    <name evidence="1" type="ORF">MCOS_LOCUS2486</name>
</gene>
<dbReference type="Gene3D" id="3.40.50.300">
    <property type="entry name" value="P-loop containing nucleotide triphosphate hydrolases"/>
    <property type="match status" value="1"/>
</dbReference>
<evidence type="ECO:0000313" key="3">
    <source>
        <dbReference type="WBParaSite" id="MCOS_0000248501-mRNA-1"/>
    </source>
</evidence>
<dbReference type="EMBL" id="UXSR01000411">
    <property type="protein sequence ID" value="VDD76483.1"/>
    <property type="molecule type" value="Genomic_DNA"/>
</dbReference>